<gene>
    <name evidence="1" type="ORF">FA95DRAFT_410544</name>
</gene>
<accession>A0ACB8RGS0</accession>
<comment type="caution">
    <text evidence="1">The sequence shown here is derived from an EMBL/GenBank/DDBJ whole genome shotgun (WGS) entry which is preliminary data.</text>
</comment>
<keyword evidence="2" id="KW-1185">Reference proteome</keyword>
<organism evidence="1 2">
    <name type="scientific">Auriscalpium vulgare</name>
    <dbReference type="NCBI Taxonomy" id="40419"/>
    <lineage>
        <taxon>Eukaryota</taxon>
        <taxon>Fungi</taxon>
        <taxon>Dikarya</taxon>
        <taxon>Basidiomycota</taxon>
        <taxon>Agaricomycotina</taxon>
        <taxon>Agaricomycetes</taxon>
        <taxon>Russulales</taxon>
        <taxon>Auriscalpiaceae</taxon>
        <taxon>Auriscalpium</taxon>
    </lineage>
</organism>
<reference evidence="1" key="1">
    <citation type="submission" date="2021-02" db="EMBL/GenBank/DDBJ databases">
        <authorList>
            <consortium name="DOE Joint Genome Institute"/>
            <person name="Ahrendt S."/>
            <person name="Looney B.P."/>
            <person name="Miyauchi S."/>
            <person name="Morin E."/>
            <person name="Drula E."/>
            <person name="Courty P.E."/>
            <person name="Chicoki N."/>
            <person name="Fauchery L."/>
            <person name="Kohler A."/>
            <person name="Kuo A."/>
            <person name="Labutti K."/>
            <person name="Pangilinan J."/>
            <person name="Lipzen A."/>
            <person name="Riley R."/>
            <person name="Andreopoulos W."/>
            <person name="He G."/>
            <person name="Johnson J."/>
            <person name="Barry K.W."/>
            <person name="Grigoriev I.V."/>
            <person name="Nagy L."/>
            <person name="Hibbett D."/>
            <person name="Henrissat B."/>
            <person name="Matheny P.B."/>
            <person name="Labbe J."/>
            <person name="Martin F."/>
        </authorList>
    </citation>
    <scope>NUCLEOTIDE SEQUENCE</scope>
    <source>
        <strain evidence="1">FP105234-sp</strain>
    </source>
</reference>
<name>A0ACB8RGS0_9AGAM</name>
<evidence type="ECO:0000313" key="1">
    <source>
        <dbReference type="EMBL" id="KAI0043288.1"/>
    </source>
</evidence>
<evidence type="ECO:0000313" key="2">
    <source>
        <dbReference type="Proteomes" id="UP000814033"/>
    </source>
</evidence>
<reference evidence="1" key="2">
    <citation type="journal article" date="2022" name="New Phytol.">
        <title>Evolutionary transition to the ectomycorrhizal habit in the genomes of a hyperdiverse lineage of mushroom-forming fungi.</title>
        <authorList>
            <person name="Looney B."/>
            <person name="Miyauchi S."/>
            <person name="Morin E."/>
            <person name="Drula E."/>
            <person name="Courty P.E."/>
            <person name="Kohler A."/>
            <person name="Kuo A."/>
            <person name="LaButti K."/>
            <person name="Pangilinan J."/>
            <person name="Lipzen A."/>
            <person name="Riley R."/>
            <person name="Andreopoulos W."/>
            <person name="He G."/>
            <person name="Johnson J."/>
            <person name="Nolan M."/>
            <person name="Tritt A."/>
            <person name="Barry K.W."/>
            <person name="Grigoriev I.V."/>
            <person name="Nagy L.G."/>
            <person name="Hibbett D."/>
            <person name="Henrissat B."/>
            <person name="Matheny P.B."/>
            <person name="Labbe J."/>
            <person name="Martin F.M."/>
        </authorList>
    </citation>
    <scope>NUCLEOTIDE SEQUENCE</scope>
    <source>
        <strain evidence="1">FP105234-sp</strain>
    </source>
</reference>
<proteinExistence type="predicted"/>
<dbReference type="EMBL" id="MU276024">
    <property type="protein sequence ID" value="KAI0043288.1"/>
    <property type="molecule type" value="Genomic_DNA"/>
</dbReference>
<protein>
    <submittedName>
        <fullName evidence="1">Uncharacterized protein</fullName>
    </submittedName>
</protein>
<sequence>MSGADFRHECRSPPAHTASWMPHQRRVRGGRERAVFRARALPNKSQRVVVGFQRRTSRWDNQISGWPKEYTKRRPRTRHLLNTLRVRAPDELLHFSALLKGYYEHSTSDKDERRHENTQQRTGLQLTIVEHALRKSLAARHSAQFTVRAKRFRDLTVYMGVPRRRSHLSTPCYNTQQGANAAD</sequence>
<dbReference type="Proteomes" id="UP000814033">
    <property type="component" value="Unassembled WGS sequence"/>
</dbReference>